<dbReference type="KEGG" id="jeo:JMA_07670"/>
<dbReference type="Proteomes" id="UP000031449">
    <property type="component" value="Chromosome"/>
</dbReference>
<organism evidence="1 2">
    <name type="scientific">Jeotgalibacillus malaysiensis</name>
    <dbReference type="NCBI Taxonomy" id="1508404"/>
    <lineage>
        <taxon>Bacteria</taxon>
        <taxon>Bacillati</taxon>
        <taxon>Bacillota</taxon>
        <taxon>Bacilli</taxon>
        <taxon>Bacillales</taxon>
        <taxon>Caryophanaceae</taxon>
        <taxon>Jeotgalibacillus</taxon>
    </lineage>
</organism>
<evidence type="ECO:0000313" key="1">
    <source>
        <dbReference type="EMBL" id="AJD90084.1"/>
    </source>
</evidence>
<reference evidence="1 2" key="1">
    <citation type="submission" date="2014-08" db="EMBL/GenBank/DDBJ databases">
        <title>Complete genome of a marine bacteria Jeotgalibacillus malaysiensis.</title>
        <authorList>
            <person name="Yaakop A.S."/>
            <person name="Chan K.-G."/>
            <person name="Goh K.M."/>
        </authorList>
    </citation>
    <scope>NUCLEOTIDE SEQUENCE [LARGE SCALE GENOMIC DNA]</scope>
    <source>
        <strain evidence="1 2">D5</strain>
    </source>
</reference>
<dbReference type="OrthoDB" id="2962087at2"/>
<dbReference type="BioCyc" id="JESP1508404:G14D9-9984-MONOMER"/>
<keyword evidence="2" id="KW-1185">Reference proteome</keyword>
<dbReference type="HOGENOM" id="CLU_069996_1_0_9"/>
<dbReference type="STRING" id="1508404.JMA_07670"/>
<sequence length="237" mass="27634">MNQQELFSYIEDAFPVRFAETALGTEWKLSEWLETETAADDLAYIQRLQDAPRLMVAGSLSMKRTAFTLVSVLLAHYKSGAAWDLSSSDVRLVHDQDAPFQIGVHLSGIQSYDDQPEWDELLRRLYTGWVKPLIESVEKAGKVKQIVLWENFFIYLRWFYKSLAPELKGLEQHDWDTHWEQIVSEDFFGGDEPNPFTHLEHFKAKRQLEDARVRSTCCYKYMLPGKKNCRTCCLIKE</sequence>
<accession>A0A0B5APS5</accession>
<evidence type="ECO:0000313" key="2">
    <source>
        <dbReference type="Proteomes" id="UP000031449"/>
    </source>
</evidence>
<gene>
    <name evidence="1" type="ORF">JMA_07670</name>
</gene>
<protein>
    <submittedName>
        <fullName evidence="1">Uncharacterized protein</fullName>
    </submittedName>
</protein>
<proteinExistence type="predicted"/>
<name>A0A0B5APS5_9BACL</name>
<dbReference type="EMBL" id="CP009416">
    <property type="protein sequence ID" value="AJD90084.1"/>
    <property type="molecule type" value="Genomic_DNA"/>
</dbReference>
<dbReference type="AlphaFoldDB" id="A0A0B5APS5"/>